<keyword evidence="10" id="KW-1185">Reference proteome</keyword>
<feature type="transmembrane region" description="Helical" evidence="7">
    <location>
        <begin position="168"/>
        <end position="187"/>
    </location>
</feature>
<evidence type="ECO:0000313" key="9">
    <source>
        <dbReference type="EMBL" id="MCC8635261.1"/>
    </source>
</evidence>
<dbReference type="InterPro" id="IPR005829">
    <property type="entry name" value="Sugar_transporter_CS"/>
</dbReference>
<feature type="transmembrane region" description="Helical" evidence="7">
    <location>
        <begin position="271"/>
        <end position="289"/>
    </location>
</feature>
<dbReference type="SUPFAM" id="SSF103473">
    <property type="entry name" value="MFS general substrate transporter"/>
    <property type="match status" value="1"/>
</dbReference>
<sequence length="377" mass="39113">MQEQQITSKSPYRPAVAMFAVGWGANMFAPMLLVYAKVLSGTAIAVVFAAYWLGLFPSLLFGARLSDRWGRRNLMRAVILVSIVGSGVLLFAGSSFGLLALGRVIVGLAAGAAFGPGTVWLSELNDRSGSRRSAPILTAVALTSGFALGPLVSGGLAQWLILPAALPYLVHIGLMLCVAPIVWSAPETAPRTSAKNRPTIGAALRNPLFLRLVLPTAPWVFGSIAAAIVVLPQTADLGEAGIAATGAVAALTLLSGVLVQPVASRLALRQGLGTAFVGGLVLLCLGMIAGAGMEFTRYTPLLFPAAVLLGCAYGFLLTAGLRAIPLIARIEDRSLLTGIFYVLAYSGFFWPILVNVLAPAIPKTAMFALSAAVGLAT</sequence>
<dbReference type="PANTHER" id="PTHR23517:SF13">
    <property type="entry name" value="MAJOR FACILITATOR SUPERFAMILY MFS_1"/>
    <property type="match status" value="1"/>
</dbReference>
<evidence type="ECO:0000256" key="5">
    <source>
        <dbReference type="ARBA" id="ARBA00022989"/>
    </source>
</evidence>
<feature type="transmembrane region" description="Helical" evidence="7">
    <location>
        <begin position="12"/>
        <end position="36"/>
    </location>
</feature>
<reference evidence="9" key="1">
    <citation type="submission" date="2021-11" db="EMBL/GenBank/DDBJ databases">
        <title>Genome resources and taxonomic validation of 89 Xanthomonas strains.</title>
        <authorList>
            <person name="Tambong J.T."/>
        </authorList>
    </citation>
    <scope>NUCLEOTIDE SEQUENCE</scope>
    <source>
        <strain evidence="9">Xv 72</strain>
    </source>
</reference>
<evidence type="ECO:0000313" key="10">
    <source>
        <dbReference type="Proteomes" id="UP001430605"/>
    </source>
</evidence>
<feature type="transmembrane region" description="Helical" evidence="7">
    <location>
        <begin position="301"/>
        <end position="323"/>
    </location>
</feature>
<dbReference type="InterPro" id="IPR036259">
    <property type="entry name" value="MFS_trans_sf"/>
</dbReference>
<feature type="transmembrane region" description="Helical" evidence="7">
    <location>
        <begin position="100"/>
        <end position="122"/>
    </location>
</feature>
<evidence type="ECO:0000256" key="4">
    <source>
        <dbReference type="ARBA" id="ARBA00022692"/>
    </source>
</evidence>
<feature type="non-terminal residue" evidence="9">
    <location>
        <position position="377"/>
    </location>
</feature>
<dbReference type="Gene3D" id="1.20.1250.20">
    <property type="entry name" value="MFS general substrate transporter like domains"/>
    <property type="match status" value="1"/>
</dbReference>
<feature type="transmembrane region" description="Helical" evidence="7">
    <location>
        <begin position="208"/>
        <end position="231"/>
    </location>
</feature>
<evidence type="ECO:0000256" key="3">
    <source>
        <dbReference type="ARBA" id="ARBA00022475"/>
    </source>
</evidence>
<evidence type="ECO:0000256" key="2">
    <source>
        <dbReference type="ARBA" id="ARBA00022448"/>
    </source>
</evidence>
<dbReference type="Proteomes" id="UP001430605">
    <property type="component" value="Unassembled WGS sequence"/>
</dbReference>
<name>A0ABS8LLQ7_XANEU</name>
<dbReference type="Pfam" id="PF07690">
    <property type="entry name" value="MFS_1"/>
    <property type="match status" value="1"/>
</dbReference>
<keyword evidence="2" id="KW-0813">Transport</keyword>
<dbReference type="InterPro" id="IPR020846">
    <property type="entry name" value="MFS_dom"/>
</dbReference>
<dbReference type="PROSITE" id="PS50850">
    <property type="entry name" value="MFS"/>
    <property type="match status" value="1"/>
</dbReference>
<protein>
    <submittedName>
        <fullName evidence="9">MFS transporter</fullName>
    </submittedName>
</protein>
<dbReference type="PANTHER" id="PTHR23517">
    <property type="entry name" value="RESISTANCE PROTEIN MDTM, PUTATIVE-RELATED-RELATED"/>
    <property type="match status" value="1"/>
</dbReference>
<comment type="subcellular location">
    <subcellularLocation>
        <location evidence="1">Cell membrane</location>
        <topology evidence="1">Multi-pass membrane protein</topology>
    </subcellularLocation>
</comment>
<feature type="domain" description="Major facilitator superfamily (MFS) profile" evidence="8">
    <location>
        <begin position="1"/>
        <end position="377"/>
    </location>
</feature>
<gene>
    <name evidence="9" type="ORF">LN463_09755</name>
</gene>
<dbReference type="InterPro" id="IPR011701">
    <property type="entry name" value="MFS"/>
</dbReference>
<dbReference type="PROSITE" id="PS00216">
    <property type="entry name" value="SUGAR_TRANSPORT_1"/>
    <property type="match status" value="1"/>
</dbReference>
<feature type="transmembrane region" description="Helical" evidence="7">
    <location>
        <begin position="42"/>
        <end position="62"/>
    </location>
</feature>
<keyword evidence="4 7" id="KW-0812">Transmembrane</keyword>
<evidence type="ECO:0000256" key="1">
    <source>
        <dbReference type="ARBA" id="ARBA00004651"/>
    </source>
</evidence>
<organism evidence="9 10">
    <name type="scientific">Xanthomonas euvesicatoria pv. euvesicatoria</name>
    <dbReference type="NCBI Taxonomy" id="2753541"/>
    <lineage>
        <taxon>Bacteria</taxon>
        <taxon>Pseudomonadati</taxon>
        <taxon>Pseudomonadota</taxon>
        <taxon>Gammaproteobacteria</taxon>
        <taxon>Lysobacterales</taxon>
        <taxon>Lysobacteraceae</taxon>
        <taxon>Xanthomonas</taxon>
    </lineage>
</organism>
<keyword evidence="3" id="KW-1003">Cell membrane</keyword>
<feature type="transmembrane region" description="Helical" evidence="7">
    <location>
        <begin position="335"/>
        <end position="358"/>
    </location>
</feature>
<keyword evidence="6 7" id="KW-0472">Membrane</keyword>
<evidence type="ECO:0000259" key="8">
    <source>
        <dbReference type="PROSITE" id="PS50850"/>
    </source>
</evidence>
<dbReference type="InterPro" id="IPR050171">
    <property type="entry name" value="MFS_Transporters"/>
</dbReference>
<feature type="transmembrane region" description="Helical" evidence="7">
    <location>
        <begin position="134"/>
        <end position="162"/>
    </location>
</feature>
<dbReference type="EMBL" id="JAJIUS010000053">
    <property type="protein sequence ID" value="MCC8635261.1"/>
    <property type="molecule type" value="Genomic_DNA"/>
</dbReference>
<feature type="transmembrane region" description="Helical" evidence="7">
    <location>
        <begin position="237"/>
        <end position="259"/>
    </location>
</feature>
<feature type="transmembrane region" description="Helical" evidence="7">
    <location>
        <begin position="74"/>
        <end position="94"/>
    </location>
</feature>
<proteinExistence type="predicted"/>
<evidence type="ECO:0000256" key="6">
    <source>
        <dbReference type="ARBA" id="ARBA00023136"/>
    </source>
</evidence>
<evidence type="ECO:0000256" key="7">
    <source>
        <dbReference type="SAM" id="Phobius"/>
    </source>
</evidence>
<keyword evidence="5 7" id="KW-1133">Transmembrane helix</keyword>
<accession>A0ABS8LLQ7</accession>
<dbReference type="RefSeq" id="WP_228921091.1">
    <property type="nucleotide sequence ID" value="NZ_JAJIUG010000064.1"/>
</dbReference>
<comment type="caution">
    <text evidence="9">The sequence shown here is derived from an EMBL/GenBank/DDBJ whole genome shotgun (WGS) entry which is preliminary data.</text>
</comment>